<dbReference type="SMART" id="SM00228">
    <property type="entry name" value="PDZ"/>
    <property type="match status" value="1"/>
</dbReference>
<feature type="region of interest" description="Disordered" evidence="1">
    <location>
        <begin position="983"/>
        <end position="1050"/>
    </location>
</feature>
<dbReference type="Ensembl" id="ENSSFOT00015038238.2">
    <property type="protein sequence ID" value="ENSSFOP00015037820.2"/>
    <property type="gene ID" value="ENSSFOG00015024076.2"/>
</dbReference>
<evidence type="ECO:0000313" key="4">
    <source>
        <dbReference type="Ensembl" id="ENSSFOP00015037820.2"/>
    </source>
</evidence>
<protein>
    <submittedName>
        <fullName evidence="4">FERM and PDZ domain containing 1</fullName>
    </submittedName>
</protein>
<dbReference type="PANTHER" id="PTHR46221:SF2">
    <property type="entry name" value="FERM AND PDZ DOMAIN-CONTAINING PROTEIN 1"/>
    <property type="match status" value="1"/>
</dbReference>
<reference evidence="4 5" key="1">
    <citation type="submission" date="2019-04" db="EMBL/GenBank/DDBJ databases">
        <authorList>
            <consortium name="Wellcome Sanger Institute Data Sharing"/>
        </authorList>
    </citation>
    <scope>NUCLEOTIDE SEQUENCE [LARGE SCALE GENOMIC DNA]</scope>
</reference>
<feature type="domain" description="PDZ" evidence="3">
    <location>
        <begin position="57"/>
        <end position="135"/>
    </location>
</feature>
<feature type="compositionally biased region" description="Low complexity" evidence="1">
    <location>
        <begin position="1138"/>
        <end position="1153"/>
    </location>
</feature>
<dbReference type="Pfam" id="PF00595">
    <property type="entry name" value="PDZ"/>
    <property type="match status" value="1"/>
</dbReference>
<feature type="region of interest" description="Disordered" evidence="1">
    <location>
        <begin position="1138"/>
        <end position="1166"/>
    </location>
</feature>
<gene>
    <name evidence="4" type="primary">FRMPD1</name>
</gene>
<dbReference type="Pfam" id="PF00373">
    <property type="entry name" value="FERM_M"/>
    <property type="match status" value="1"/>
</dbReference>
<feature type="domain" description="FERM" evidence="2">
    <location>
        <begin position="180"/>
        <end position="494"/>
    </location>
</feature>
<dbReference type="PROSITE" id="PS50057">
    <property type="entry name" value="FERM_3"/>
    <property type="match status" value="1"/>
</dbReference>
<dbReference type="Gene3D" id="3.10.20.90">
    <property type="entry name" value="Phosphatidylinositol 3-kinase Catalytic Subunit, Chain A, domain 1"/>
    <property type="match status" value="1"/>
</dbReference>
<evidence type="ECO:0000256" key="1">
    <source>
        <dbReference type="SAM" id="MobiDB-lite"/>
    </source>
</evidence>
<dbReference type="CDD" id="cd14473">
    <property type="entry name" value="FERM_B-lobe"/>
    <property type="match status" value="1"/>
</dbReference>
<dbReference type="SUPFAM" id="SSF54236">
    <property type="entry name" value="Ubiquitin-like"/>
    <property type="match status" value="1"/>
</dbReference>
<dbReference type="Gene3D" id="2.30.42.10">
    <property type="match status" value="1"/>
</dbReference>
<organism evidence="4 5">
    <name type="scientific">Scleropages formosus</name>
    <name type="common">Asian bonytongue</name>
    <name type="synonym">Osteoglossum formosum</name>
    <dbReference type="NCBI Taxonomy" id="113540"/>
    <lineage>
        <taxon>Eukaryota</taxon>
        <taxon>Metazoa</taxon>
        <taxon>Chordata</taxon>
        <taxon>Craniata</taxon>
        <taxon>Vertebrata</taxon>
        <taxon>Euteleostomi</taxon>
        <taxon>Actinopterygii</taxon>
        <taxon>Neopterygii</taxon>
        <taxon>Teleostei</taxon>
        <taxon>Osteoglossocephala</taxon>
        <taxon>Osteoglossomorpha</taxon>
        <taxon>Osteoglossiformes</taxon>
        <taxon>Osteoglossidae</taxon>
        <taxon>Scleropages</taxon>
    </lineage>
</organism>
<evidence type="ECO:0000313" key="5">
    <source>
        <dbReference type="Proteomes" id="UP000694397"/>
    </source>
</evidence>
<feature type="region of interest" description="Disordered" evidence="1">
    <location>
        <begin position="1090"/>
        <end position="1115"/>
    </location>
</feature>
<dbReference type="InterPro" id="IPR019748">
    <property type="entry name" value="FERM_central"/>
</dbReference>
<dbReference type="InterPro" id="IPR036034">
    <property type="entry name" value="PDZ_sf"/>
</dbReference>
<dbReference type="InterPro" id="IPR019749">
    <property type="entry name" value="Band_41_domain"/>
</dbReference>
<dbReference type="InterPro" id="IPR041779">
    <property type="entry name" value="FRMPD1/3/4_FERM_C"/>
</dbReference>
<dbReference type="GeneTree" id="ENSGT00950000183035"/>
<dbReference type="SUPFAM" id="SSF50729">
    <property type="entry name" value="PH domain-like"/>
    <property type="match status" value="1"/>
</dbReference>
<feature type="region of interest" description="Disordered" evidence="1">
    <location>
        <begin position="551"/>
        <end position="578"/>
    </location>
</feature>
<name>A0A8C9SN21_SCLFO</name>
<dbReference type="OrthoDB" id="5859304at2759"/>
<dbReference type="CDD" id="cd21942">
    <property type="entry name" value="LGNbd_FRMPD1"/>
    <property type="match status" value="1"/>
</dbReference>
<dbReference type="SMART" id="SM00295">
    <property type="entry name" value="B41"/>
    <property type="match status" value="1"/>
</dbReference>
<dbReference type="Gene3D" id="1.20.80.10">
    <property type="match status" value="1"/>
</dbReference>
<feature type="compositionally biased region" description="Polar residues" evidence="1">
    <location>
        <begin position="1097"/>
        <end position="1106"/>
    </location>
</feature>
<dbReference type="PROSITE" id="PS50106">
    <property type="entry name" value="PDZ"/>
    <property type="match status" value="1"/>
</dbReference>
<dbReference type="SUPFAM" id="SSF50156">
    <property type="entry name" value="PDZ domain-like"/>
    <property type="match status" value="1"/>
</dbReference>
<evidence type="ECO:0000259" key="2">
    <source>
        <dbReference type="PROSITE" id="PS50057"/>
    </source>
</evidence>
<feature type="region of interest" description="Disordered" evidence="1">
    <location>
        <begin position="679"/>
        <end position="700"/>
    </location>
</feature>
<dbReference type="Proteomes" id="UP000694397">
    <property type="component" value="Chromosome 5"/>
</dbReference>
<dbReference type="InterPro" id="IPR014352">
    <property type="entry name" value="FERM/acyl-CoA-bd_prot_sf"/>
</dbReference>
<evidence type="ECO:0000259" key="3">
    <source>
        <dbReference type="PROSITE" id="PS50106"/>
    </source>
</evidence>
<dbReference type="SUPFAM" id="SSF47031">
    <property type="entry name" value="Second domain of FERM"/>
    <property type="match status" value="1"/>
</dbReference>
<proteinExistence type="predicted"/>
<dbReference type="InterPro" id="IPR011993">
    <property type="entry name" value="PH-like_dom_sf"/>
</dbReference>
<dbReference type="InterPro" id="IPR001478">
    <property type="entry name" value="PDZ"/>
</dbReference>
<dbReference type="Gene3D" id="2.30.29.30">
    <property type="entry name" value="Pleckstrin-homology domain (PH domain)/Phosphotyrosine-binding domain (PTB)"/>
    <property type="match status" value="1"/>
</dbReference>
<dbReference type="Pfam" id="PF21989">
    <property type="entry name" value="RA_2"/>
    <property type="match status" value="1"/>
</dbReference>
<dbReference type="FunFam" id="2.30.29.30:FF:000066">
    <property type="entry name" value="FERM and PDZ domain-containing protein 4"/>
    <property type="match status" value="1"/>
</dbReference>
<dbReference type="FunFam" id="3.10.20.90:FF:000203">
    <property type="entry name" value="FERM and PDZ domain containing 1"/>
    <property type="match status" value="1"/>
</dbReference>
<reference evidence="4" key="3">
    <citation type="submission" date="2025-09" db="UniProtKB">
        <authorList>
            <consortium name="Ensembl"/>
        </authorList>
    </citation>
    <scope>IDENTIFICATION</scope>
</reference>
<dbReference type="InterPro" id="IPR035963">
    <property type="entry name" value="FERM_2"/>
</dbReference>
<feature type="region of interest" description="Disordered" evidence="1">
    <location>
        <begin position="1"/>
        <end position="46"/>
    </location>
</feature>
<dbReference type="CDD" id="cd13183">
    <property type="entry name" value="FERM_C_FRMPD1_FRMPD3_FRMPD4"/>
    <property type="match status" value="1"/>
</dbReference>
<dbReference type="InterPro" id="IPR000299">
    <property type="entry name" value="FERM_domain"/>
</dbReference>
<feature type="compositionally biased region" description="Basic and acidic residues" evidence="1">
    <location>
        <begin position="551"/>
        <end position="568"/>
    </location>
</feature>
<dbReference type="InterPro" id="IPR029071">
    <property type="entry name" value="Ubiquitin-like_domsf"/>
</dbReference>
<feature type="compositionally biased region" description="Basic and acidic residues" evidence="1">
    <location>
        <begin position="27"/>
        <end position="39"/>
    </location>
</feature>
<sequence length="1571" mass="172105">MGERERSRSPSRRTSRVEQVVGRWLRRSRDSSSRERASGEVKLAGPTGPAITPIKLTVKIARNLHLDSHGFEVSTQLPLLVTEVIAGGPAEGRLLPGDQVLTINNVVTDDLTAEQAAEIIRESWDCVTLTVLRHSAGPKSSFMTAEKRARLKTNPVKVRFAEEVVVNGHSQGNSLLFLPNVLKVYLENGQTKAFKFEAKTTVKDIVLTLKEKLSIRCIEHFALVLEEQYSSTKLLLLHEEEFIQQVVHRKEAHNYRCLFRVCFLPREPLDLLQEDPVAFEYLYLQSVSDVLQERFAVEMKCNTALHLAALHIHERLDTCGHTQRASLKSITKDWGIENFISPTLLRNMSEKDLKKAIGYHMKKIQALLEPKQKVISATQARLSYLSQLGDLQSYGGKCFTATILLQDREAMVSLLVGARYGISQVINHKLNIISTLTEFSGITRVDLLPESERVSLVKIYLQDVRQITLLMESAAAKDLSCLVTGYCRLFVDPAQSVLSWSSPAKTYRISTEEGYVSRRSSDPEDFPGVDHSTSALVDLHFSIDTARVAQERVGEKEENKEEGQKEEEIQQEQPVAAAATSEECVNAECVDKGGDATEDELSELSNWCPTDSRTDANSLDNLDEDDLVLLNPDVHHPYLLVTSEKQELTDSGSVPCPDAVSTSNDDFLCYAELSRMADSLPSPTEATDEEEEHQGPRLPPHRDCILTLDEMNMQCPTDSRPPSDWACDLPGEPHWAQSEEYTPSQDLVSAPILQPSPSFVDSSSDDEFFDANDRLTPPTALEEFTESCMDACSMTRTLNLHNLSEVDLQRAMDLELEVDKEDGAQQASLSLVKKLRKRRSFVESVYTSQVSFPTRGREAEDQVPCADRELLNLLPVLRSEDEKPIEHPNPALAKLSHPTGSHGNMISEEPLKDATLSSELMEMEPDTMEFKPVNHLLSGASRFIAAVQNHIVPGDRKCSSPDSGVRRKGLDCTGASVVLKEPVLGSKKQELNNGTNGKRDEGSSPELDSSPPVHATIPPCSSGNNSPSSEEAKEAESYDGDSEAESLSMTADQRDGSCLALVNKKGISHSCESLLLTGAEDLAFSGTTAEAGDGAAQEQTATGSRSRSSELAGRLSNSTLRAKIRKLPCCLSRSQETLSTLGSSSSADDQSPSQRISETSPVTTEVGDVTEAVAEDAEEACESAGGIVELVSEEPGEDQKLLREVNEVTSISRVKGTLMPDASPTVSSMDKLLEACKDPDRLRSPGSVEPGGQSVEEIEGTQAPKGVYEGLKHCESQQPQPLPHPCSQGKACFLSPPALQVNRTPGETCGCRTTYSNCFSGELDRAALDEELTLHEFSCRAQGLQGMGLIATTPSSFPVSSISFSSRAPLPRSSFSELSPLLSPLEPSDSLPPESLQEVLGELRSRRYALPGGFAHLQRDLADLLVILQGEPRSRSRHHWETCVAHLSENKHVLHAEARKLMSDCQRVIRVGQSPEEMLQSLSQSFRTLVQLASVCMCFSSCSHCEGSLGNVLGSLRDIAKAYGDFSQAAELACGRKSCHDLSIKVLARQCTALTSSVFCLTQLYCTLAAL</sequence>
<keyword evidence="5" id="KW-1185">Reference proteome</keyword>
<dbReference type="PANTHER" id="PTHR46221">
    <property type="entry name" value="FERM AND PDZ DOMAIN-CONTAINING PROTEIN FAMILY MEMBER"/>
    <property type="match status" value="1"/>
</dbReference>
<accession>A0A8C9SN21</accession>
<feature type="compositionally biased region" description="Low complexity" evidence="1">
    <location>
        <begin position="1018"/>
        <end position="1029"/>
    </location>
</feature>
<reference evidence="4" key="2">
    <citation type="submission" date="2025-08" db="UniProtKB">
        <authorList>
            <consortium name="Ensembl"/>
        </authorList>
    </citation>
    <scope>IDENTIFICATION</scope>
</reference>